<keyword evidence="2" id="KW-1185">Reference proteome</keyword>
<name>A0A9P5C7I7_9HYPO</name>
<organism evidence="1 2">
    <name type="scientific">Trichoderma lentiforme</name>
    <dbReference type="NCBI Taxonomy" id="1567552"/>
    <lineage>
        <taxon>Eukaryota</taxon>
        <taxon>Fungi</taxon>
        <taxon>Dikarya</taxon>
        <taxon>Ascomycota</taxon>
        <taxon>Pezizomycotina</taxon>
        <taxon>Sordariomycetes</taxon>
        <taxon>Hypocreomycetidae</taxon>
        <taxon>Hypocreales</taxon>
        <taxon>Hypocreaceae</taxon>
        <taxon>Trichoderma</taxon>
    </lineage>
</organism>
<reference evidence="1 2" key="1">
    <citation type="submission" date="2018-06" db="EMBL/GenBank/DDBJ databases">
        <title>Genome analysis of cellulolytic fungus Trichoderma lentiforme CFAM-422.</title>
        <authorList>
            <person name="Steindorff A.S."/>
            <person name="Formighieri E.F."/>
            <person name="Midorikawa G.E.O."/>
            <person name="Tamietti M.S."/>
            <person name="Ramos E.Z."/>
            <person name="Silva A.S."/>
            <person name="Bon E.P.S."/>
            <person name="Mendes T.D."/>
            <person name="Damaso M.C.T."/>
            <person name="Favaro L.C.L."/>
        </authorList>
    </citation>
    <scope>NUCLEOTIDE SEQUENCE [LARGE SCALE GENOMIC DNA]</scope>
    <source>
        <strain evidence="1 2">CFAM-422</strain>
    </source>
</reference>
<dbReference type="Proteomes" id="UP000801864">
    <property type="component" value="Unassembled WGS sequence"/>
</dbReference>
<comment type="caution">
    <text evidence="1">The sequence shown here is derived from an EMBL/GenBank/DDBJ whole genome shotgun (WGS) entry which is preliminary data.</text>
</comment>
<dbReference type="EMBL" id="QLNT01000023">
    <property type="protein sequence ID" value="KAF3060555.1"/>
    <property type="molecule type" value="Genomic_DNA"/>
</dbReference>
<gene>
    <name evidence="1" type="ORF">CFAM422_011331</name>
</gene>
<accession>A0A9P5C7I7</accession>
<protein>
    <submittedName>
        <fullName evidence="1">Uncharacterized protein</fullName>
    </submittedName>
</protein>
<sequence>METPRLLDIMKRLSLTAARAMPRSFPESVELEESYNKRINPVEFFSKTFNYPVTLLSAMFDTGCILSGSRALDFFIPGSAQPDSDWDFYVPGYAESVVDMISALTFCGVTWDLEGDRIKEELMANGSAITSNEVLTALSSWYGGVSHPATPRRVGTALHDIVLKFRHLKAQGVKERHFIIKRHATGVIDIAAADPVSHENKLSYEDFLGRRFGILQGSISTADGNETVQLIIGSQYGSIKSCMSFISNSYASHVQCFMSGWCASHMYYRQANNRHAFTWKAKGQSFAKVQNAIAKYEKRGFEFSEPKNLSAGTRTLDDGESLFIDYGDLYRPYLRECDYEFLDECLYERRQNIQGISWRESDGRILDFRSSWENCFRASRHTFVSAGPDIPKKRWRRLSNAVAINTQRPNANTIRGFRSVVGWRAYKRGWQMRLLKESGTVFPGLRDATPWSWVL</sequence>
<evidence type="ECO:0000313" key="1">
    <source>
        <dbReference type="EMBL" id="KAF3060555.1"/>
    </source>
</evidence>
<evidence type="ECO:0000313" key="2">
    <source>
        <dbReference type="Proteomes" id="UP000801864"/>
    </source>
</evidence>
<proteinExistence type="predicted"/>
<dbReference type="AlphaFoldDB" id="A0A9P5C7I7"/>